<dbReference type="PANTHER" id="PTHR13831">
    <property type="entry name" value="MEMBER OF THE HIR1 FAMILY OF WD-REPEAT PROTEINS"/>
    <property type="match status" value="1"/>
</dbReference>
<evidence type="ECO:0000256" key="6">
    <source>
        <dbReference type="ARBA" id="ARBA00022853"/>
    </source>
</evidence>
<keyword evidence="6" id="KW-0156">Chromatin regulator</keyword>
<feature type="domain" description="Protein HIRA-like C-terminal" evidence="12">
    <location>
        <begin position="646"/>
        <end position="857"/>
    </location>
</feature>
<feature type="repeat" description="WD" evidence="10">
    <location>
        <begin position="133"/>
        <end position="165"/>
    </location>
</feature>
<keyword evidence="7" id="KW-0805">Transcription regulation</keyword>
<protein>
    <recommendedName>
        <fullName evidence="17">Origin recognition complex-associated protein</fullName>
    </recommendedName>
</protein>
<reference evidence="15 16" key="1">
    <citation type="submission" date="2024-04" db="EMBL/GenBank/DDBJ databases">
        <title>genome sequences of Mucor flavus KT1a and Helicostylum pulchrum KT1b strains isolated from the surface of a dry-aged beef.</title>
        <authorList>
            <person name="Toyotome T."/>
            <person name="Hosono M."/>
            <person name="Torimaru M."/>
            <person name="Fukuda K."/>
            <person name="Mikami N."/>
        </authorList>
    </citation>
    <scope>NUCLEOTIDE SEQUENCE [LARGE SCALE GENOMIC DNA]</scope>
    <source>
        <strain evidence="15 16">KT1a</strain>
    </source>
</reference>
<feature type="region of interest" description="Disordered" evidence="11">
    <location>
        <begin position="1445"/>
        <end position="1491"/>
    </location>
</feature>
<comment type="caution">
    <text evidence="15">The sequence shown here is derived from an EMBL/GenBank/DDBJ whole genome shotgun (WGS) entry which is preliminary data.</text>
</comment>
<keyword evidence="16" id="KW-1185">Reference proteome</keyword>
<dbReference type="SMART" id="SM00369">
    <property type="entry name" value="LRR_TYP"/>
    <property type="match status" value="5"/>
</dbReference>
<keyword evidence="9" id="KW-0539">Nucleus</keyword>
<sequence>MIIIKPEWVSHADRTQDTRNKKPCIYSIHVHPDGKRLATGSLDGTVKIWNTIPIFNEQAEKDPNCHKLLCTMTMHNGAVLCVRWSNGEGRYLASSSDNDNVIIIWERDRNAMAGSVFGSSEVNYESWRAVKYLRGHDSDVQDLAWSKDNQYLASCGVDGFVIVWDGSTFDQHGGFVKGVTWDPAGKFLASQSDDKMVKVWRTSDWALETDIISPFINAPGTTLFRRLSWAPDGAHVAAANAVNGIQCIAAIINRDDWNADVSLVGHTLPIEVTSFNPKMFYMKDDSLDDAEKTLATICALGSQDRSVSIWATKFSRPVCVAADIFDNNVYDIAWTPDGKNLFACSQDGTVACLQLGDELNDEAPEDAIYTELSKYGYGRAKTQLPETPTQLELEEENAIVVKASSSKRIVELMEGNIDIGPSYSSDTSMSEPPNNLTSSSSSSPTISEQKISIAKNGKKRIQPVMLSSSSSASLSTSVPAAVHTRPAKHNMGAPVRKSTDIEYDDPIIPSSGIGCTVSGNKRKLNDDDQNEADGNKLNRIRPEWIDVAVAPPVLQKSQVGLGLPKVQSILQMKARPDDPTVVIECHNAPSSHNQSSLVKTKLVTSRKGTILWTDYLPSAVLLMTGNQLFSCVSCEDGSIYIYTPMGRRLLPPIMLESTPVILQCSSQWLLCLTSTGLLYTWDVVNFKSNLHGISIAPLLQVAVLDSDKTHKAPRIQDVRIQKNGLPILITSLQQAFVYHCDMKVWLRISDAWYIISEFWGSGVSAGNSETDQNPLGWLAARMTVNNSVDPTTKLIMDLAKADESTTGTITMSHIETQLAVAALLESPQEYKDWLMYYAKKLSDENAKDKVEELCRWLLGPPFTKIEFTKWEPTIMGLSKKDLLKQILPVLAQNRQLQRRKMGQQQSSKLQAPLTFGYINHKQEPDAITIDEYDTGRDNSSNTDFVLDNPHLYKLEFTCRHCKPGSLIVAEQSKATCTTCNKNKRLSLVRQNLANDLNYIDQTYYPNIVHYEEEEESESETQESDDYEQERVDDDDDDTDTLRDEEGWSKLTVAEVSPSPKRLVSSPLVSVDLSGKSLIKLSSSIGYLNNLTKLDLSDNQMINLPKALGQLSNLRIFNASKNQLESIPDTITGLVRLKAINLSSNKLRNLPKGIGSLPSLIILILNQNQLTELPREISQLNDLITLNVSSNPLKTIPAEIATLKSLRKLTAEDCAFETEFVYSLKHNPPSLFETCARKISSSKIQLPSSLVNHPIADYFRNEQTCSFCYGPFFDSFVVRGKFIERTNRQLIALDYKLCCAHWSDEKDRISAMFSTPCVRLTSQNIIVDDILLTPSEEELSPQLPPSDYFDTITTTTTTTTNDLNSTIPSASSSSSSFVHRPRSSTSSPSLLRIHTMQQQLHHHLSTSFLRHSTSAQENLGSEQVILPFTQLQGQQADQVDRILHTSSPLSQHASSSSSSNGSKKSNGRAIKDGFAQLGQRLGRRNRDRSETV</sequence>
<dbReference type="Proteomes" id="UP001473302">
    <property type="component" value="Unassembled WGS sequence"/>
</dbReference>
<evidence type="ECO:0000313" key="16">
    <source>
        <dbReference type="Proteomes" id="UP001473302"/>
    </source>
</evidence>
<dbReference type="PANTHER" id="PTHR13831:SF0">
    <property type="entry name" value="PROTEIN HIRA"/>
    <property type="match status" value="1"/>
</dbReference>
<feature type="region of interest" description="Disordered" evidence="11">
    <location>
        <begin position="1356"/>
        <end position="1387"/>
    </location>
</feature>
<dbReference type="InterPro" id="IPR019015">
    <property type="entry name" value="HIRA_B_motif"/>
</dbReference>
<evidence type="ECO:0000256" key="4">
    <source>
        <dbReference type="ARBA" id="ARBA00022614"/>
    </source>
</evidence>
<evidence type="ECO:0000256" key="9">
    <source>
        <dbReference type="ARBA" id="ARBA00023242"/>
    </source>
</evidence>
<dbReference type="PROSITE" id="PS50294">
    <property type="entry name" value="WD_REPEATS_REGION"/>
    <property type="match status" value="3"/>
</dbReference>
<keyword evidence="4" id="KW-0433">Leucine-rich repeat</keyword>
<dbReference type="Pfam" id="PF23598">
    <property type="entry name" value="LRR_14"/>
    <property type="match status" value="1"/>
</dbReference>
<evidence type="ECO:0000256" key="10">
    <source>
        <dbReference type="PROSITE-ProRule" id="PRU00221"/>
    </source>
</evidence>
<feature type="compositionally biased region" description="Polar residues" evidence="11">
    <location>
        <begin position="422"/>
        <end position="437"/>
    </location>
</feature>
<dbReference type="SMART" id="SM00364">
    <property type="entry name" value="LRR_BAC"/>
    <property type="match status" value="5"/>
</dbReference>
<dbReference type="SUPFAM" id="SSF52058">
    <property type="entry name" value="L domain-like"/>
    <property type="match status" value="1"/>
</dbReference>
<feature type="repeat" description="WD" evidence="10">
    <location>
        <begin position="25"/>
        <end position="50"/>
    </location>
</feature>
<comment type="similarity">
    <text evidence="2">Belongs to the WD repeat HIR1 family.</text>
</comment>
<dbReference type="SUPFAM" id="SSF50978">
    <property type="entry name" value="WD40 repeat-like"/>
    <property type="match status" value="1"/>
</dbReference>
<comment type="subcellular location">
    <subcellularLocation>
        <location evidence="1">Nucleus</location>
    </subcellularLocation>
</comment>
<evidence type="ECO:0000256" key="7">
    <source>
        <dbReference type="ARBA" id="ARBA00023015"/>
    </source>
</evidence>
<feature type="compositionally biased region" description="Acidic residues" evidence="11">
    <location>
        <begin position="1011"/>
        <end position="1038"/>
    </location>
</feature>
<dbReference type="PROSITE" id="PS50082">
    <property type="entry name" value="WD_REPEATS_2"/>
    <property type="match status" value="3"/>
</dbReference>
<feature type="compositionally biased region" description="Low complexity" evidence="11">
    <location>
        <begin position="1453"/>
        <end position="1463"/>
    </location>
</feature>
<feature type="domain" description="Disease resistance R13L4/SHOC-2-like LRR" evidence="13">
    <location>
        <begin position="1129"/>
        <end position="1223"/>
    </location>
</feature>
<evidence type="ECO:0000256" key="8">
    <source>
        <dbReference type="ARBA" id="ARBA00023163"/>
    </source>
</evidence>
<evidence type="ECO:0000256" key="5">
    <source>
        <dbReference type="ARBA" id="ARBA00022737"/>
    </source>
</evidence>
<feature type="repeat" description="WD" evidence="10">
    <location>
        <begin position="169"/>
        <end position="200"/>
    </location>
</feature>
<evidence type="ECO:0000256" key="1">
    <source>
        <dbReference type="ARBA" id="ARBA00004123"/>
    </source>
</evidence>
<accession>A0ABP9YP83</accession>
<keyword evidence="5" id="KW-0677">Repeat</keyword>
<dbReference type="Pfam" id="PF09453">
    <property type="entry name" value="HIRA_B"/>
    <property type="match status" value="1"/>
</dbReference>
<dbReference type="Pfam" id="PF24105">
    <property type="entry name" value="Beta-prop_CAF1B_HIR1"/>
    <property type="match status" value="1"/>
</dbReference>
<proteinExistence type="inferred from homology"/>
<dbReference type="SMART" id="SM00320">
    <property type="entry name" value="WD40"/>
    <property type="match status" value="6"/>
</dbReference>
<evidence type="ECO:0008006" key="17">
    <source>
        <dbReference type="Google" id="ProtNLM"/>
    </source>
</evidence>
<keyword evidence="3 10" id="KW-0853">WD repeat</keyword>
<evidence type="ECO:0000256" key="2">
    <source>
        <dbReference type="ARBA" id="ARBA00007306"/>
    </source>
</evidence>
<dbReference type="EMBL" id="BAABUK010000003">
    <property type="protein sequence ID" value="GAA5808678.1"/>
    <property type="molecule type" value="Genomic_DNA"/>
</dbReference>
<dbReference type="InterPro" id="IPR036322">
    <property type="entry name" value="WD40_repeat_dom_sf"/>
</dbReference>
<dbReference type="Gene3D" id="3.80.10.10">
    <property type="entry name" value="Ribonuclease Inhibitor"/>
    <property type="match status" value="1"/>
</dbReference>
<evidence type="ECO:0000256" key="3">
    <source>
        <dbReference type="ARBA" id="ARBA00022574"/>
    </source>
</evidence>
<gene>
    <name evidence="15" type="ORF">MFLAVUS_002072</name>
</gene>
<dbReference type="InterPro" id="IPR032675">
    <property type="entry name" value="LRR_dom_sf"/>
</dbReference>
<dbReference type="InterPro" id="IPR011494">
    <property type="entry name" value="HIRA-like_C"/>
</dbReference>
<dbReference type="CDD" id="cd00200">
    <property type="entry name" value="WD40"/>
    <property type="match status" value="1"/>
</dbReference>
<dbReference type="InterPro" id="IPR031120">
    <property type="entry name" value="HIR1-like"/>
</dbReference>
<dbReference type="PROSITE" id="PS51450">
    <property type="entry name" value="LRR"/>
    <property type="match status" value="1"/>
</dbReference>
<dbReference type="InterPro" id="IPR055410">
    <property type="entry name" value="Beta-prop_CAF1B_HIR1"/>
</dbReference>
<dbReference type="Pfam" id="PF07569">
    <property type="entry name" value="Hira"/>
    <property type="match status" value="1"/>
</dbReference>
<dbReference type="InterPro" id="IPR015943">
    <property type="entry name" value="WD40/YVTN_repeat-like_dom_sf"/>
</dbReference>
<dbReference type="Gene3D" id="2.130.10.10">
    <property type="entry name" value="YVTN repeat-like/Quinoprotein amine dehydrogenase"/>
    <property type="match status" value="2"/>
</dbReference>
<keyword evidence="8" id="KW-0804">Transcription</keyword>
<organism evidence="15 16">
    <name type="scientific">Mucor flavus</name>
    <dbReference type="NCBI Taxonomy" id="439312"/>
    <lineage>
        <taxon>Eukaryota</taxon>
        <taxon>Fungi</taxon>
        <taxon>Fungi incertae sedis</taxon>
        <taxon>Mucoromycota</taxon>
        <taxon>Mucoromycotina</taxon>
        <taxon>Mucoromycetes</taxon>
        <taxon>Mucorales</taxon>
        <taxon>Mucorineae</taxon>
        <taxon>Mucoraceae</taxon>
        <taxon>Mucor</taxon>
    </lineage>
</organism>
<evidence type="ECO:0000313" key="15">
    <source>
        <dbReference type="EMBL" id="GAA5808678.1"/>
    </source>
</evidence>
<dbReference type="InterPro" id="IPR055414">
    <property type="entry name" value="LRR_R13L4/SHOC2-like"/>
</dbReference>
<feature type="domain" description="CAF1B/HIR1 beta-propeller" evidence="14">
    <location>
        <begin position="25"/>
        <end position="356"/>
    </location>
</feature>
<evidence type="ECO:0000259" key="14">
    <source>
        <dbReference type="Pfam" id="PF24105"/>
    </source>
</evidence>
<feature type="region of interest" description="Disordered" evidence="11">
    <location>
        <begin position="420"/>
        <end position="450"/>
    </location>
</feature>
<feature type="region of interest" description="Disordered" evidence="11">
    <location>
        <begin position="1011"/>
        <end position="1048"/>
    </location>
</feature>
<dbReference type="InterPro" id="IPR003591">
    <property type="entry name" value="Leu-rich_rpt_typical-subtyp"/>
</dbReference>
<evidence type="ECO:0000259" key="12">
    <source>
        <dbReference type="Pfam" id="PF07569"/>
    </source>
</evidence>
<name>A0ABP9YP83_9FUNG</name>
<dbReference type="InterPro" id="IPR001611">
    <property type="entry name" value="Leu-rich_rpt"/>
</dbReference>
<evidence type="ECO:0000259" key="13">
    <source>
        <dbReference type="Pfam" id="PF23598"/>
    </source>
</evidence>
<dbReference type="InterPro" id="IPR001680">
    <property type="entry name" value="WD40_rpt"/>
</dbReference>
<evidence type="ECO:0000256" key="11">
    <source>
        <dbReference type="SAM" id="MobiDB-lite"/>
    </source>
</evidence>